<dbReference type="Proteomes" id="UP000325081">
    <property type="component" value="Unassembled WGS sequence"/>
</dbReference>
<feature type="transmembrane region" description="Helical" evidence="1">
    <location>
        <begin position="37"/>
        <end position="56"/>
    </location>
</feature>
<dbReference type="EMBL" id="BKCP01004661">
    <property type="protein sequence ID" value="GER33010.1"/>
    <property type="molecule type" value="Genomic_DNA"/>
</dbReference>
<name>A0A5A7PJS2_STRAF</name>
<accession>A0A5A7PJS2</accession>
<feature type="non-terminal residue" evidence="2">
    <location>
        <position position="1"/>
    </location>
</feature>
<protein>
    <submittedName>
        <fullName evidence="2">Uncharacterized protein</fullName>
    </submittedName>
</protein>
<keyword evidence="1" id="KW-0812">Transmembrane</keyword>
<proteinExistence type="predicted"/>
<reference evidence="3" key="1">
    <citation type="journal article" date="2019" name="Curr. Biol.">
        <title>Genome Sequence of Striga asiatica Provides Insight into the Evolution of Plant Parasitism.</title>
        <authorList>
            <person name="Yoshida S."/>
            <person name="Kim S."/>
            <person name="Wafula E.K."/>
            <person name="Tanskanen J."/>
            <person name="Kim Y.M."/>
            <person name="Honaas L."/>
            <person name="Yang Z."/>
            <person name="Spallek T."/>
            <person name="Conn C.E."/>
            <person name="Ichihashi Y."/>
            <person name="Cheong K."/>
            <person name="Cui S."/>
            <person name="Der J.P."/>
            <person name="Gundlach H."/>
            <person name="Jiao Y."/>
            <person name="Hori C."/>
            <person name="Ishida J.K."/>
            <person name="Kasahara H."/>
            <person name="Kiba T."/>
            <person name="Kim M.S."/>
            <person name="Koo N."/>
            <person name="Laohavisit A."/>
            <person name="Lee Y.H."/>
            <person name="Lumba S."/>
            <person name="McCourt P."/>
            <person name="Mortimer J.C."/>
            <person name="Mutuku J.M."/>
            <person name="Nomura T."/>
            <person name="Sasaki-Sekimoto Y."/>
            <person name="Seto Y."/>
            <person name="Wang Y."/>
            <person name="Wakatake T."/>
            <person name="Sakakibara H."/>
            <person name="Demura T."/>
            <person name="Yamaguchi S."/>
            <person name="Yoneyama K."/>
            <person name="Manabe R.I."/>
            <person name="Nelson D.C."/>
            <person name="Schulman A.H."/>
            <person name="Timko M.P."/>
            <person name="dePamphilis C.W."/>
            <person name="Choi D."/>
            <person name="Shirasu K."/>
        </authorList>
    </citation>
    <scope>NUCLEOTIDE SEQUENCE [LARGE SCALE GENOMIC DNA]</scope>
    <source>
        <strain evidence="3">cv. UVA1</strain>
    </source>
</reference>
<comment type="caution">
    <text evidence="2">The sequence shown here is derived from an EMBL/GenBank/DDBJ whole genome shotgun (WGS) entry which is preliminary data.</text>
</comment>
<keyword evidence="3" id="KW-1185">Reference proteome</keyword>
<keyword evidence="1" id="KW-0472">Membrane</keyword>
<feature type="transmembrane region" description="Helical" evidence="1">
    <location>
        <begin position="76"/>
        <end position="94"/>
    </location>
</feature>
<evidence type="ECO:0000313" key="3">
    <source>
        <dbReference type="Proteomes" id="UP000325081"/>
    </source>
</evidence>
<gene>
    <name evidence="2" type="ORF">STAS_09113</name>
</gene>
<evidence type="ECO:0000313" key="2">
    <source>
        <dbReference type="EMBL" id="GER33010.1"/>
    </source>
</evidence>
<evidence type="ECO:0000256" key="1">
    <source>
        <dbReference type="SAM" id="Phobius"/>
    </source>
</evidence>
<organism evidence="2 3">
    <name type="scientific">Striga asiatica</name>
    <name type="common">Asiatic witchweed</name>
    <name type="synonym">Buchnera asiatica</name>
    <dbReference type="NCBI Taxonomy" id="4170"/>
    <lineage>
        <taxon>Eukaryota</taxon>
        <taxon>Viridiplantae</taxon>
        <taxon>Streptophyta</taxon>
        <taxon>Embryophyta</taxon>
        <taxon>Tracheophyta</taxon>
        <taxon>Spermatophyta</taxon>
        <taxon>Magnoliopsida</taxon>
        <taxon>eudicotyledons</taxon>
        <taxon>Gunneridae</taxon>
        <taxon>Pentapetalae</taxon>
        <taxon>asterids</taxon>
        <taxon>lamiids</taxon>
        <taxon>Lamiales</taxon>
        <taxon>Orobanchaceae</taxon>
        <taxon>Buchnereae</taxon>
        <taxon>Striga</taxon>
    </lineage>
</organism>
<sequence length="191" mass="22562">ISKIHLQQVGQVLRYRHHTPKPLQVNLRRLPSRRRHFSGHLLAGTLCLLLFPPHFLQNLIGRPFFLLQTRNPVFQLLHDFIVHILLFLEFLNLFRHFRDARLQALLPFALGRVLLHLELVRDHFLNYLHCPRAPFQLVFGLRFDLPFVAFIPVCVHSALYTLKEIFLQRSRFHYGISSAELHGILTSNYNH</sequence>
<dbReference type="AlphaFoldDB" id="A0A5A7PJS2"/>
<keyword evidence="1" id="KW-1133">Transmembrane helix</keyword>